<dbReference type="Gene3D" id="3.10.520.10">
    <property type="entry name" value="ApbE-like domains"/>
    <property type="match status" value="1"/>
</dbReference>
<comment type="catalytic activity">
    <reaction evidence="10 11 12">
        <text>L-threonyl-[protein] + FAD = FMN-L-threonyl-[protein] + AMP + H(+)</text>
        <dbReference type="Rhea" id="RHEA:36847"/>
        <dbReference type="Rhea" id="RHEA-COMP:11060"/>
        <dbReference type="Rhea" id="RHEA-COMP:11061"/>
        <dbReference type="ChEBI" id="CHEBI:15378"/>
        <dbReference type="ChEBI" id="CHEBI:30013"/>
        <dbReference type="ChEBI" id="CHEBI:57692"/>
        <dbReference type="ChEBI" id="CHEBI:74257"/>
        <dbReference type="ChEBI" id="CHEBI:456215"/>
        <dbReference type="EC" id="2.7.1.180"/>
    </reaction>
</comment>
<keyword evidence="14" id="KW-1185">Reference proteome</keyword>
<comment type="cofactor">
    <cofactor evidence="1 12">
        <name>Mg(2+)</name>
        <dbReference type="ChEBI" id="CHEBI:18420"/>
    </cofactor>
</comment>
<dbReference type="GO" id="GO:0016740">
    <property type="term" value="F:transferase activity"/>
    <property type="evidence" value="ECO:0007669"/>
    <property type="project" value="UniProtKB-KW"/>
</dbReference>
<evidence type="ECO:0000256" key="4">
    <source>
        <dbReference type="ARBA" id="ARBA00022630"/>
    </source>
</evidence>
<keyword evidence="12" id="KW-0472">Membrane</keyword>
<dbReference type="InterPro" id="IPR003374">
    <property type="entry name" value="ApbE-like_sf"/>
</dbReference>
<keyword evidence="5 11" id="KW-0808">Transferase</keyword>
<feature type="chain" id="PRO_5044990486" description="FAD:protein FMN transferase" evidence="12">
    <location>
        <begin position="20"/>
        <end position="335"/>
    </location>
</feature>
<dbReference type="EC" id="2.7.1.180" evidence="2 11"/>
<evidence type="ECO:0000256" key="2">
    <source>
        <dbReference type="ARBA" id="ARBA00011955"/>
    </source>
</evidence>
<protein>
    <recommendedName>
        <fullName evidence="3 11">FAD:protein FMN transferase</fullName>
        <ecNumber evidence="2 11">2.7.1.180</ecNumber>
    </recommendedName>
    <alternativeName>
        <fullName evidence="9 11">Flavin transferase</fullName>
    </alternativeName>
</protein>
<dbReference type="RefSeq" id="WP_343767946.1">
    <property type="nucleotide sequence ID" value="NZ_BAAAFG010000016.1"/>
</dbReference>
<evidence type="ECO:0000313" key="14">
    <source>
        <dbReference type="Proteomes" id="UP001500507"/>
    </source>
</evidence>
<keyword evidence="12" id="KW-0449">Lipoprotein</keyword>
<dbReference type="PROSITE" id="PS51257">
    <property type="entry name" value="PROKAR_LIPOPROTEIN"/>
    <property type="match status" value="1"/>
</dbReference>
<keyword evidence="12" id="KW-0997">Cell inner membrane</keyword>
<keyword evidence="8 11" id="KW-0460">Magnesium</keyword>
<evidence type="ECO:0000256" key="6">
    <source>
        <dbReference type="ARBA" id="ARBA00022723"/>
    </source>
</evidence>
<dbReference type="PANTHER" id="PTHR30040:SF2">
    <property type="entry name" value="FAD:PROTEIN FMN TRANSFERASE"/>
    <property type="match status" value="1"/>
</dbReference>
<comment type="function">
    <text evidence="12">Flavin transferase that catalyzes the transfer of the FMN moiety of FAD and its covalent binding to the hydroxyl group of a threonine residue in a target flavoprotein.</text>
</comment>
<feature type="signal peptide" evidence="12">
    <location>
        <begin position="1"/>
        <end position="19"/>
    </location>
</feature>
<evidence type="ECO:0000256" key="9">
    <source>
        <dbReference type="ARBA" id="ARBA00031306"/>
    </source>
</evidence>
<dbReference type="Pfam" id="PF02424">
    <property type="entry name" value="ApbE"/>
    <property type="match status" value="1"/>
</dbReference>
<dbReference type="Proteomes" id="UP001500507">
    <property type="component" value="Unassembled WGS sequence"/>
</dbReference>
<organism evidence="13 14">
    <name type="scientific">Gangjinia marincola</name>
    <dbReference type="NCBI Taxonomy" id="578463"/>
    <lineage>
        <taxon>Bacteria</taxon>
        <taxon>Pseudomonadati</taxon>
        <taxon>Bacteroidota</taxon>
        <taxon>Flavobacteriia</taxon>
        <taxon>Flavobacteriales</taxon>
        <taxon>Flavobacteriaceae</taxon>
        <taxon>Gangjinia</taxon>
    </lineage>
</organism>
<keyword evidence="4 11" id="KW-0285">Flavoprotein</keyword>
<evidence type="ECO:0000256" key="5">
    <source>
        <dbReference type="ARBA" id="ARBA00022679"/>
    </source>
</evidence>
<keyword evidence="7 11" id="KW-0274">FAD</keyword>
<evidence type="ECO:0000256" key="12">
    <source>
        <dbReference type="RuleBase" id="RU363002"/>
    </source>
</evidence>
<proteinExistence type="inferred from homology"/>
<evidence type="ECO:0000256" key="1">
    <source>
        <dbReference type="ARBA" id="ARBA00001946"/>
    </source>
</evidence>
<evidence type="ECO:0000256" key="11">
    <source>
        <dbReference type="PIRNR" id="PIRNR006268"/>
    </source>
</evidence>
<name>A0ABN1MJ27_9FLAO</name>
<comment type="subcellular location">
    <subcellularLocation>
        <location evidence="12">Cell inner membrane</location>
        <topology evidence="12">Lipid-anchor</topology>
        <orientation evidence="12">Periplasmic side</orientation>
    </subcellularLocation>
</comment>
<accession>A0ABN1MJ27</accession>
<evidence type="ECO:0000313" key="13">
    <source>
        <dbReference type="EMBL" id="GAA0873224.1"/>
    </source>
</evidence>
<evidence type="ECO:0000256" key="7">
    <source>
        <dbReference type="ARBA" id="ARBA00022827"/>
    </source>
</evidence>
<dbReference type="EMBL" id="BAAAFG010000016">
    <property type="protein sequence ID" value="GAA0873224.1"/>
    <property type="molecule type" value="Genomic_DNA"/>
</dbReference>
<keyword evidence="12" id="KW-1003">Cell membrane</keyword>
<comment type="caution">
    <text evidence="13">The sequence shown here is derived from an EMBL/GenBank/DDBJ whole genome shotgun (WGS) entry which is preliminary data.</text>
</comment>
<evidence type="ECO:0000256" key="10">
    <source>
        <dbReference type="ARBA" id="ARBA00048540"/>
    </source>
</evidence>
<sequence>MKKLIFLFALTLLVACGKAPNKQVLSGRALGTTYNISYFDLENTLVERKVDSVIDAVNQSMSTYIDSSDISKINRGDSTIKVDRMFREVMDVSKDIHQRTQGIFDPTVGNLINFYGFGAEEKSVRVDSILVDSLMNYVGFEKVSISAEGYIKKENPEIYLEFNAIAKGYAIDRIGHSLRDLGADHFLIELGGELLAQGINIEKDKPWVVGVDDPITADRERGTQTALNLRNRGMATSGNYRKFKIDSITGQRYLHIINANTGYPEKTDVLSASVLAVTCAEADAYATAFMAMGVEESKKLLNSLAGIQAYLVYIDDADETQVFVTPGFEKEIVNP</sequence>
<reference evidence="13 14" key="1">
    <citation type="journal article" date="2019" name="Int. J. Syst. Evol. Microbiol.">
        <title>The Global Catalogue of Microorganisms (GCM) 10K type strain sequencing project: providing services to taxonomists for standard genome sequencing and annotation.</title>
        <authorList>
            <consortium name="The Broad Institute Genomics Platform"/>
            <consortium name="The Broad Institute Genome Sequencing Center for Infectious Disease"/>
            <person name="Wu L."/>
            <person name="Ma J."/>
        </authorList>
    </citation>
    <scope>NUCLEOTIDE SEQUENCE [LARGE SCALE GENOMIC DNA]</scope>
    <source>
        <strain evidence="13 14">JCM 16082</strain>
    </source>
</reference>
<gene>
    <name evidence="13" type="ORF">GCM10009117_23710</name>
</gene>
<evidence type="ECO:0000256" key="8">
    <source>
        <dbReference type="ARBA" id="ARBA00022842"/>
    </source>
</evidence>
<comment type="similarity">
    <text evidence="11 12">Belongs to the ApbE family.</text>
</comment>
<evidence type="ECO:0000256" key="3">
    <source>
        <dbReference type="ARBA" id="ARBA00016337"/>
    </source>
</evidence>
<keyword evidence="12" id="KW-0732">Signal</keyword>
<dbReference type="InterPro" id="IPR024932">
    <property type="entry name" value="ApbE"/>
</dbReference>
<dbReference type="PANTHER" id="PTHR30040">
    <property type="entry name" value="THIAMINE BIOSYNTHESIS LIPOPROTEIN APBE"/>
    <property type="match status" value="1"/>
</dbReference>
<dbReference type="PIRSF" id="PIRSF006268">
    <property type="entry name" value="ApbE"/>
    <property type="match status" value="1"/>
</dbReference>
<dbReference type="SUPFAM" id="SSF143631">
    <property type="entry name" value="ApbE-like"/>
    <property type="match status" value="1"/>
</dbReference>
<keyword evidence="6 11" id="KW-0479">Metal-binding</keyword>